<keyword evidence="1" id="KW-0472">Membrane</keyword>
<keyword evidence="1" id="KW-0812">Transmembrane</keyword>
<dbReference type="CDD" id="cd00229">
    <property type="entry name" value="SGNH_hydrolase"/>
    <property type="match status" value="1"/>
</dbReference>
<feature type="domain" description="SGNH hydrolase-type esterase" evidence="2">
    <location>
        <begin position="57"/>
        <end position="231"/>
    </location>
</feature>
<dbReference type="GO" id="GO:0004622">
    <property type="term" value="F:phosphatidylcholine lysophospholipase activity"/>
    <property type="evidence" value="ECO:0007669"/>
    <property type="project" value="TreeGrafter"/>
</dbReference>
<dbReference type="OrthoDB" id="26855at2"/>
<dbReference type="AlphaFoldDB" id="A0A242C6P3"/>
<dbReference type="InterPro" id="IPR013830">
    <property type="entry name" value="SGNH_hydro"/>
</dbReference>
<reference evidence="3 5" key="2">
    <citation type="submission" date="2018-07" db="EMBL/GenBank/DDBJ databases">
        <title>The Genome Sequence of Enterococcus sp. DIV0659b.</title>
        <authorList>
            <consortium name="The Broad Institute Genomics Platform"/>
            <consortium name="The Broad Institute Genomic Center for Infectious Diseases"/>
            <person name="Earl A."/>
            <person name="Manson A."/>
            <person name="Schwartman J."/>
            <person name="Gilmore M."/>
            <person name="Abouelleil A."/>
            <person name="Cao P."/>
            <person name="Chapman S."/>
            <person name="Cusick C."/>
            <person name="Shea T."/>
            <person name="Young S."/>
            <person name="Neafsey D."/>
            <person name="Nusbaum C."/>
            <person name="Birren B."/>
        </authorList>
    </citation>
    <scope>NUCLEOTIDE SEQUENCE [LARGE SCALE GENOMIC DNA]</scope>
    <source>
        <strain evidence="3 5">4G2_DIV0659</strain>
    </source>
</reference>
<comment type="caution">
    <text evidence="4">The sequence shown here is derived from an EMBL/GenBank/DDBJ whole genome shotgun (WGS) entry which is preliminary data.</text>
</comment>
<dbReference type="Gene3D" id="3.40.50.1110">
    <property type="entry name" value="SGNH hydrolase"/>
    <property type="match status" value="1"/>
</dbReference>
<protein>
    <recommendedName>
        <fullName evidence="2">SGNH hydrolase-type esterase domain-containing protein</fullName>
    </recommendedName>
</protein>
<evidence type="ECO:0000313" key="3">
    <source>
        <dbReference type="EMBL" id="MEI5993202.1"/>
    </source>
</evidence>
<dbReference type="InterPro" id="IPR036514">
    <property type="entry name" value="SGNH_hydro_sf"/>
</dbReference>
<keyword evidence="5" id="KW-1185">Reference proteome</keyword>
<dbReference type="EMBL" id="NGLE01000004">
    <property type="protein sequence ID" value="OTO05846.1"/>
    <property type="molecule type" value="Genomic_DNA"/>
</dbReference>
<sequence length="253" mass="29164">MHKSVYIFLGALIPIIVLSVYYLFLPKETTQEVPETQQTIYSSERLDRLNQIVYSPMGDSISAGWITEKEEQKFPSILSSIIAEAYDIQVKEKGIYEAGARASNLGISSVDNIIKQQPNLVTIEYGTNDLLDYKDEQSLKQFEANLSYIVSELKEQNIFVVLVTTWNRDKDRSQLYDDVIFKVGSKYDIPVANIRGLWTNRKDTIDPKSADNFLKNKNIKNDMHPNEKGHEEIAKRIFESIEPRWTDYLSKLK</sequence>
<gene>
    <name evidence="3" type="ORF">A5880_000743</name>
    <name evidence="4" type="ORF">A5880_003021</name>
</gene>
<dbReference type="PANTHER" id="PTHR30383:SF5">
    <property type="entry name" value="SGNH HYDROLASE-TYPE ESTERASE DOMAIN-CONTAINING PROTEIN"/>
    <property type="match status" value="1"/>
</dbReference>
<dbReference type="Proteomes" id="UP000195139">
    <property type="component" value="Unassembled WGS sequence"/>
</dbReference>
<dbReference type="PANTHER" id="PTHR30383">
    <property type="entry name" value="THIOESTERASE 1/PROTEASE 1/LYSOPHOSPHOLIPASE L1"/>
    <property type="match status" value="1"/>
</dbReference>
<dbReference type="Pfam" id="PF13472">
    <property type="entry name" value="Lipase_GDSL_2"/>
    <property type="match status" value="1"/>
</dbReference>
<evidence type="ECO:0000313" key="5">
    <source>
        <dbReference type="Proteomes" id="UP000195139"/>
    </source>
</evidence>
<organism evidence="4">
    <name type="scientific">Candidatus Enterococcus mansonii</name>
    <dbReference type="NCBI Taxonomy" id="1834181"/>
    <lineage>
        <taxon>Bacteria</taxon>
        <taxon>Bacillati</taxon>
        <taxon>Bacillota</taxon>
        <taxon>Bacilli</taxon>
        <taxon>Lactobacillales</taxon>
        <taxon>Enterococcaceae</taxon>
        <taxon>Enterococcus</taxon>
    </lineage>
</organism>
<dbReference type="InterPro" id="IPR051532">
    <property type="entry name" value="Ester_Hydrolysis_Enzymes"/>
</dbReference>
<feature type="transmembrane region" description="Helical" evidence="1">
    <location>
        <begin position="6"/>
        <end position="25"/>
    </location>
</feature>
<dbReference type="EMBL" id="NGLE02000001">
    <property type="protein sequence ID" value="MEI5993202.1"/>
    <property type="molecule type" value="Genomic_DNA"/>
</dbReference>
<dbReference type="RefSeq" id="WP_086331859.1">
    <property type="nucleotide sequence ID" value="NZ_NGLE02000001.1"/>
</dbReference>
<accession>A0A242C6P3</accession>
<keyword evidence="1" id="KW-1133">Transmembrane helix</keyword>
<evidence type="ECO:0000256" key="1">
    <source>
        <dbReference type="SAM" id="Phobius"/>
    </source>
</evidence>
<proteinExistence type="predicted"/>
<dbReference type="STRING" id="1834181.A5880_003021"/>
<reference evidence="4" key="1">
    <citation type="submission" date="2017-05" db="EMBL/GenBank/DDBJ databases">
        <title>The Genome Sequence of Enterococcus sp. 4G2_DIV0659.</title>
        <authorList>
            <consortium name="The Broad Institute Genomics Platform"/>
            <consortium name="The Broad Institute Genomic Center for Infectious Diseases"/>
            <person name="Earl A."/>
            <person name="Manson A."/>
            <person name="Schwartman J."/>
            <person name="Gilmore M."/>
            <person name="Abouelleil A."/>
            <person name="Cao P."/>
            <person name="Chapman S."/>
            <person name="Cusick C."/>
            <person name="Shea T."/>
            <person name="Young S."/>
            <person name="Neafsey D."/>
            <person name="Nusbaum C."/>
            <person name="Birren B."/>
        </authorList>
    </citation>
    <scope>NUCLEOTIDE SEQUENCE [LARGE SCALE GENOMIC DNA]</scope>
    <source>
        <strain evidence="4">4G2_DIV0659</strain>
    </source>
</reference>
<evidence type="ECO:0000259" key="2">
    <source>
        <dbReference type="Pfam" id="PF13472"/>
    </source>
</evidence>
<evidence type="ECO:0000313" key="4">
    <source>
        <dbReference type="EMBL" id="OTO05846.1"/>
    </source>
</evidence>
<name>A0A242C6P3_9ENTE</name>
<dbReference type="SUPFAM" id="SSF52266">
    <property type="entry name" value="SGNH hydrolase"/>
    <property type="match status" value="1"/>
</dbReference>